<gene>
    <name evidence="2" type="ORF">CK820_G0053872</name>
</gene>
<feature type="signal peptide" evidence="1">
    <location>
        <begin position="1"/>
        <end position="16"/>
    </location>
</feature>
<feature type="non-terminal residue" evidence="2">
    <location>
        <position position="1"/>
    </location>
</feature>
<reference evidence="2 3" key="1">
    <citation type="submission" date="2017-12" db="EMBL/GenBank/DDBJ databases">
        <title>High-resolution comparative analysis of great ape genomes.</title>
        <authorList>
            <person name="Pollen A."/>
            <person name="Hastie A."/>
            <person name="Hormozdiari F."/>
            <person name="Dougherty M."/>
            <person name="Liu R."/>
            <person name="Chaisson M."/>
            <person name="Hoppe E."/>
            <person name="Hill C."/>
            <person name="Pang A."/>
            <person name="Hillier L."/>
            <person name="Baker C."/>
            <person name="Armstrong J."/>
            <person name="Shendure J."/>
            <person name="Paten B."/>
            <person name="Wilson R."/>
            <person name="Chao H."/>
            <person name="Schneider V."/>
            <person name="Ventura M."/>
            <person name="Kronenberg Z."/>
            <person name="Murali S."/>
            <person name="Gordon D."/>
            <person name="Cantsilieris S."/>
            <person name="Munson K."/>
            <person name="Nelson B."/>
            <person name="Raja A."/>
            <person name="Underwood J."/>
            <person name="Diekhans M."/>
            <person name="Fiddes I."/>
            <person name="Haussler D."/>
            <person name="Eichler E."/>
        </authorList>
    </citation>
    <scope>NUCLEOTIDE SEQUENCE [LARGE SCALE GENOMIC DNA]</scope>
    <source>
        <strain evidence="2">Yerkes chimp pedigree #C0471</strain>
    </source>
</reference>
<sequence>LTIISGCLFLAADIFAIASIANPDWINTGESAGSLCMLN</sequence>
<dbReference type="EMBL" id="NBAG03000621">
    <property type="protein sequence ID" value="PNI13038.1"/>
    <property type="molecule type" value="Genomic_DNA"/>
</dbReference>
<evidence type="ECO:0000313" key="3">
    <source>
        <dbReference type="Proteomes" id="UP000236370"/>
    </source>
</evidence>
<proteinExistence type="predicted"/>
<accession>A0A2J8IR89</accession>
<evidence type="ECO:0000256" key="1">
    <source>
        <dbReference type="SAM" id="SignalP"/>
    </source>
</evidence>
<dbReference type="Proteomes" id="UP000236370">
    <property type="component" value="Unassembled WGS sequence"/>
</dbReference>
<organism evidence="2 3">
    <name type="scientific">Pan troglodytes</name>
    <name type="common">Chimpanzee</name>
    <dbReference type="NCBI Taxonomy" id="9598"/>
    <lineage>
        <taxon>Eukaryota</taxon>
        <taxon>Metazoa</taxon>
        <taxon>Chordata</taxon>
        <taxon>Craniata</taxon>
        <taxon>Vertebrata</taxon>
        <taxon>Euteleostomi</taxon>
        <taxon>Mammalia</taxon>
        <taxon>Eutheria</taxon>
        <taxon>Euarchontoglires</taxon>
        <taxon>Primates</taxon>
        <taxon>Haplorrhini</taxon>
        <taxon>Catarrhini</taxon>
        <taxon>Hominidae</taxon>
        <taxon>Pan</taxon>
    </lineage>
</organism>
<name>A0A2J8IR89_PANTR</name>
<dbReference type="AlphaFoldDB" id="A0A2J8IR89"/>
<protein>
    <submittedName>
        <fullName evidence="2">C16orf52 isoform 5</fullName>
    </submittedName>
</protein>
<comment type="caution">
    <text evidence="2">The sequence shown here is derived from an EMBL/GenBank/DDBJ whole genome shotgun (WGS) entry which is preliminary data.</text>
</comment>
<dbReference type="SMR" id="A0A2J8IR89"/>
<feature type="chain" id="PRO_5014345059" evidence="1">
    <location>
        <begin position="17"/>
        <end position="39"/>
    </location>
</feature>
<evidence type="ECO:0000313" key="2">
    <source>
        <dbReference type="EMBL" id="PNI13038.1"/>
    </source>
</evidence>
<keyword evidence="1" id="KW-0732">Signal</keyword>